<dbReference type="FunFam" id="3.90.550.10:FF:000072">
    <property type="entry name" value="UDP-N-acetylglucosamine diphosphorylase 2"/>
    <property type="match status" value="1"/>
</dbReference>
<dbReference type="Proteomes" id="UP000236161">
    <property type="component" value="Unassembled WGS sequence"/>
</dbReference>
<dbReference type="CDD" id="cd04193">
    <property type="entry name" value="UDPGlcNAc_PPase"/>
    <property type="match status" value="1"/>
</dbReference>
<dbReference type="EC" id="2.7.7.23" evidence="8"/>
<evidence type="ECO:0000256" key="7">
    <source>
        <dbReference type="SAM" id="MobiDB-lite"/>
    </source>
</evidence>
<evidence type="ECO:0000256" key="5">
    <source>
        <dbReference type="ARBA" id="ARBA00048493"/>
    </source>
</evidence>
<dbReference type="InterPro" id="IPR039741">
    <property type="entry name" value="UDP-sugar_pyrophosphorylase"/>
</dbReference>
<comment type="catalytic activity">
    <reaction evidence="6">
        <text>N-acetyl-alpha-D-galactosamine 1-phosphate + UTP + H(+) = UDP-N-acetyl-alpha-D-galactosamine + diphosphate</text>
        <dbReference type="Rhea" id="RHEA:34363"/>
        <dbReference type="ChEBI" id="CHEBI:15378"/>
        <dbReference type="ChEBI" id="CHEBI:33019"/>
        <dbReference type="ChEBI" id="CHEBI:46398"/>
        <dbReference type="ChEBI" id="CHEBI:61970"/>
        <dbReference type="ChEBI" id="CHEBI:67138"/>
        <dbReference type="EC" id="2.7.7.83"/>
    </reaction>
</comment>
<comment type="pathway">
    <text evidence="1">Nucleotide-sugar biosynthesis; UDP-N-acetyl-alpha-D-glucosamine biosynthesis; UDP-N-acetyl-alpha-D-glucosamine from N-acetyl-alpha-D-glucosamine 1-phosphate: step 1/1.</text>
</comment>
<dbReference type="EMBL" id="KZ451914">
    <property type="protein sequence ID" value="PKA62801.1"/>
    <property type="molecule type" value="Genomic_DNA"/>
</dbReference>
<dbReference type="STRING" id="1088818.A0A2I0B4V3"/>
<dbReference type="GO" id="GO:0006048">
    <property type="term" value="P:UDP-N-acetylglucosamine biosynthetic process"/>
    <property type="evidence" value="ECO:0007669"/>
    <property type="project" value="TreeGrafter"/>
</dbReference>
<dbReference type="InterPro" id="IPR029044">
    <property type="entry name" value="Nucleotide-diphossugar_trans"/>
</dbReference>
<dbReference type="GO" id="GO:0003977">
    <property type="term" value="F:UDP-N-acetylglucosamine diphosphorylase activity"/>
    <property type="evidence" value="ECO:0007669"/>
    <property type="project" value="UniProtKB-EC"/>
</dbReference>
<evidence type="ECO:0000313" key="8">
    <source>
        <dbReference type="EMBL" id="PKA62801.1"/>
    </source>
</evidence>
<evidence type="ECO:0000256" key="4">
    <source>
        <dbReference type="ARBA" id="ARBA00022695"/>
    </source>
</evidence>
<evidence type="ECO:0000256" key="1">
    <source>
        <dbReference type="ARBA" id="ARBA00005208"/>
    </source>
</evidence>
<evidence type="ECO:0000256" key="3">
    <source>
        <dbReference type="ARBA" id="ARBA00022679"/>
    </source>
</evidence>
<feature type="region of interest" description="Disordered" evidence="7">
    <location>
        <begin position="1"/>
        <end position="27"/>
    </location>
</feature>
<dbReference type="OrthoDB" id="532420at2759"/>
<protein>
    <submittedName>
        <fullName evidence="8">UDP-N-acetylglucosamine diphosphorylase 1</fullName>
        <ecNumber evidence="8">2.7.7.23</ecNumber>
    </submittedName>
</protein>
<comment type="catalytic activity">
    <reaction evidence="5">
        <text>N-acetyl-alpha-D-glucosamine 1-phosphate + UTP + H(+) = UDP-N-acetyl-alpha-D-glucosamine + diphosphate</text>
        <dbReference type="Rhea" id="RHEA:13509"/>
        <dbReference type="ChEBI" id="CHEBI:15378"/>
        <dbReference type="ChEBI" id="CHEBI:33019"/>
        <dbReference type="ChEBI" id="CHEBI:46398"/>
        <dbReference type="ChEBI" id="CHEBI:57705"/>
        <dbReference type="ChEBI" id="CHEBI:57776"/>
        <dbReference type="EC" id="2.7.7.23"/>
    </reaction>
</comment>
<dbReference type="GO" id="GO:0009553">
    <property type="term" value="P:embryo sac development"/>
    <property type="evidence" value="ECO:0007669"/>
    <property type="project" value="UniProtKB-ARBA"/>
</dbReference>
<keyword evidence="4 8" id="KW-0548">Nucleotidyltransferase</keyword>
<dbReference type="PANTHER" id="PTHR11952">
    <property type="entry name" value="UDP- GLUCOSE PYROPHOSPHORYLASE"/>
    <property type="match status" value="1"/>
</dbReference>
<comment type="similarity">
    <text evidence="2">Belongs to the UDPGP type 1 family.</text>
</comment>
<proteinExistence type="inferred from homology"/>
<dbReference type="GO" id="GO:0009793">
    <property type="term" value="P:embryo development ending in seed dormancy"/>
    <property type="evidence" value="ECO:0007669"/>
    <property type="project" value="UniProtKB-ARBA"/>
</dbReference>
<gene>
    <name evidence="8" type="ORF">AXF42_Ash020073</name>
</gene>
<keyword evidence="3 8" id="KW-0808">Transferase</keyword>
<sequence>MREMVVGSEPARRDAASPPPPPPQALLERLKDYGQEDVFALWDEISQDEREQLVRDIEGFDLPRIDRIIRCSLGSQAQGPPLTSIEPVPESCLSSVEERTPAERDRWWKKGLKAISEGKLAVVLLSGGQGTRLGSSDPKGCFNIGLPSGKSLFQLQAERILRVQKLAAQSSDGSPSSTPIHWYIMTSPFTDEATHKFFESHKYFGLDAEQVTFFQQGTLPCVSRDGRFIMESPCKVAKAPDGNGGLYAALKTSKLLEDMAMRGVRYVDCYGVDNALVRVADPTFLGYFIEKGVSSAAKVVRKAYPQEKVGIFVQRGRGGPLTVVEYSEIDPSMASEINQITGRLRFCWSNICLHMFTLDFLNQVAHGLEKDSIYHIAEKKIPSIHGFTMGIKLEHFIFDAFAYAPSMVLFEVLREEEFAPVKNANGASYDTPDSARLMLLRLHSRWVVAAGGFLTHSVPLYLTGVEISPLCSYAGENLEAICRGRTFHAPCEITF</sequence>
<keyword evidence="9" id="KW-1185">Reference proteome</keyword>
<dbReference type="Pfam" id="PF01704">
    <property type="entry name" value="UDPGP"/>
    <property type="match status" value="1"/>
</dbReference>
<dbReference type="GO" id="GO:0052630">
    <property type="term" value="F:UDP-N-acetylgalactosamine diphosphorylase activity"/>
    <property type="evidence" value="ECO:0007669"/>
    <property type="project" value="UniProtKB-EC"/>
</dbReference>
<dbReference type="GO" id="GO:0009555">
    <property type="term" value="P:pollen development"/>
    <property type="evidence" value="ECO:0007669"/>
    <property type="project" value="UniProtKB-ARBA"/>
</dbReference>
<evidence type="ECO:0000256" key="2">
    <source>
        <dbReference type="ARBA" id="ARBA00010401"/>
    </source>
</evidence>
<name>A0A2I0B4V3_9ASPA</name>
<evidence type="ECO:0000313" key="9">
    <source>
        <dbReference type="Proteomes" id="UP000236161"/>
    </source>
</evidence>
<dbReference type="SUPFAM" id="SSF53448">
    <property type="entry name" value="Nucleotide-diphospho-sugar transferases"/>
    <property type="match status" value="1"/>
</dbReference>
<evidence type="ECO:0000256" key="6">
    <source>
        <dbReference type="ARBA" id="ARBA00052215"/>
    </source>
</evidence>
<dbReference type="Gene3D" id="3.90.550.10">
    <property type="entry name" value="Spore Coat Polysaccharide Biosynthesis Protein SpsA, Chain A"/>
    <property type="match status" value="1"/>
</dbReference>
<dbReference type="PANTHER" id="PTHR11952:SF2">
    <property type="entry name" value="LD24639P"/>
    <property type="match status" value="1"/>
</dbReference>
<reference evidence="8 9" key="1">
    <citation type="journal article" date="2017" name="Nature">
        <title>The Apostasia genome and the evolution of orchids.</title>
        <authorList>
            <person name="Zhang G.Q."/>
            <person name="Liu K.W."/>
            <person name="Li Z."/>
            <person name="Lohaus R."/>
            <person name="Hsiao Y.Y."/>
            <person name="Niu S.C."/>
            <person name="Wang J.Y."/>
            <person name="Lin Y.C."/>
            <person name="Xu Q."/>
            <person name="Chen L.J."/>
            <person name="Yoshida K."/>
            <person name="Fujiwara S."/>
            <person name="Wang Z.W."/>
            <person name="Zhang Y.Q."/>
            <person name="Mitsuda N."/>
            <person name="Wang M."/>
            <person name="Liu G.H."/>
            <person name="Pecoraro L."/>
            <person name="Huang H.X."/>
            <person name="Xiao X.J."/>
            <person name="Lin M."/>
            <person name="Wu X.Y."/>
            <person name="Wu W.L."/>
            <person name="Chen Y.Y."/>
            <person name="Chang S.B."/>
            <person name="Sakamoto S."/>
            <person name="Ohme-Takagi M."/>
            <person name="Yagi M."/>
            <person name="Zeng S.J."/>
            <person name="Shen C.Y."/>
            <person name="Yeh C.M."/>
            <person name="Luo Y.B."/>
            <person name="Tsai W.C."/>
            <person name="Van de Peer Y."/>
            <person name="Liu Z.J."/>
        </authorList>
    </citation>
    <scope>NUCLEOTIDE SEQUENCE [LARGE SCALE GENOMIC DNA]</scope>
    <source>
        <strain evidence="9">cv. Shenzhen</strain>
        <tissue evidence="8">Stem</tissue>
    </source>
</reference>
<dbReference type="InterPro" id="IPR002618">
    <property type="entry name" value="UDPGP_fam"/>
</dbReference>
<dbReference type="GO" id="GO:0019276">
    <property type="term" value="P:UDP-N-acetylgalactosamine metabolic process"/>
    <property type="evidence" value="ECO:0007669"/>
    <property type="project" value="UniProtKB-ARBA"/>
</dbReference>
<organism evidence="8 9">
    <name type="scientific">Apostasia shenzhenica</name>
    <dbReference type="NCBI Taxonomy" id="1088818"/>
    <lineage>
        <taxon>Eukaryota</taxon>
        <taxon>Viridiplantae</taxon>
        <taxon>Streptophyta</taxon>
        <taxon>Embryophyta</taxon>
        <taxon>Tracheophyta</taxon>
        <taxon>Spermatophyta</taxon>
        <taxon>Magnoliopsida</taxon>
        <taxon>Liliopsida</taxon>
        <taxon>Asparagales</taxon>
        <taxon>Orchidaceae</taxon>
        <taxon>Apostasioideae</taxon>
        <taxon>Apostasia</taxon>
    </lineage>
</organism>
<accession>A0A2I0B4V3</accession>
<dbReference type="AlphaFoldDB" id="A0A2I0B4V3"/>